<dbReference type="PANTHER" id="PTHR34966:SF1">
    <property type="entry name" value="OS04G0508100 PROTEIN"/>
    <property type="match status" value="1"/>
</dbReference>
<feature type="region of interest" description="Disordered" evidence="1">
    <location>
        <begin position="40"/>
        <end position="71"/>
    </location>
</feature>
<protein>
    <submittedName>
        <fullName evidence="2">Uncharacterized protein</fullName>
    </submittedName>
</protein>
<organism evidence="2 3">
    <name type="scientific">Vitis vinifera</name>
    <name type="common">Grape</name>
    <dbReference type="NCBI Taxonomy" id="29760"/>
    <lineage>
        <taxon>Eukaryota</taxon>
        <taxon>Viridiplantae</taxon>
        <taxon>Streptophyta</taxon>
        <taxon>Embryophyta</taxon>
        <taxon>Tracheophyta</taxon>
        <taxon>Spermatophyta</taxon>
        <taxon>Magnoliopsida</taxon>
        <taxon>eudicotyledons</taxon>
        <taxon>Gunneridae</taxon>
        <taxon>Pentapetalae</taxon>
        <taxon>rosids</taxon>
        <taxon>Vitales</taxon>
        <taxon>Vitaceae</taxon>
        <taxon>Viteae</taxon>
        <taxon>Vitis</taxon>
    </lineage>
</organism>
<accession>F6HRG4</accession>
<dbReference type="PANTHER" id="PTHR34966">
    <property type="entry name" value="OSJNBA0043L24.15 PROTEIN"/>
    <property type="match status" value="1"/>
</dbReference>
<dbReference type="AlphaFoldDB" id="F6HRG4"/>
<feature type="compositionally biased region" description="Basic and acidic residues" evidence="1">
    <location>
        <begin position="40"/>
        <end position="63"/>
    </location>
</feature>
<evidence type="ECO:0000313" key="2">
    <source>
        <dbReference type="EMBL" id="CCB57272.1"/>
    </source>
</evidence>
<evidence type="ECO:0000256" key="1">
    <source>
        <dbReference type="SAM" id="MobiDB-lite"/>
    </source>
</evidence>
<sequence length="71" mass="8184">MARGNFMHKVISYVVNEVLVNSLANSPAFQRFSVRTSRRMEDISNKAAQKRQELAEQVKELSKNFESPKNQ</sequence>
<dbReference type="HOGENOM" id="CLU_179611_1_0_1"/>
<dbReference type="InParanoid" id="F6HRG4"/>
<dbReference type="EMBL" id="FN596014">
    <property type="protein sequence ID" value="CCB57272.1"/>
    <property type="molecule type" value="Genomic_DNA"/>
</dbReference>
<gene>
    <name evidence="2" type="ordered locus">VIT_19s0140g00250</name>
</gene>
<dbReference type="PaxDb" id="29760-VIT_19s0140g00250.t01"/>
<proteinExistence type="predicted"/>
<dbReference type="Proteomes" id="UP000009183">
    <property type="component" value="Chromosome 19"/>
</dbReference>
<keyword evidence="3" id="KW-1185">Reference proteome</keyword>
<dbReference type="eggNOG" id="ENOG502S6YZ">
    <property type="taxonomic scope" value="Eukaryota"/>
</dbReference>
<evidence type="ECO:0000313" key="3">
    <source>
        <dbReference type="Proteomes" id="UP000009183"/>
    </source>
</evidence>
<dbReference type="FunCoup" id="F6HRG4">
    <property type="interactions" value="663"/>
</dbReference>
<reference evidence="3" key="1">
    <citation type="journal article" date="2007" name="Nature">
        <title>The grapevine genome sequence suggests ancestral hexaploidization in major angiosperm phyla.</title>
        <authorList>
            <consortium name="The French-Italian Public Consortium for Grapevine Genome Characterization."/>
            <person name="Jaillon O."/>
            <person name="Aury J.-M."/>
            <person name="Noel B."/>
            <person name="Policriti A."/>
            <person name="Clepet C."/>
            <person name="Casagrande A."/>
            <person name="Choisne N."/>
            <person name="Aubourg S."/>
            <person name="Vitulo N."/>
            <person name="Jubin C."/>
            <person name="Vezzi A."/>
            <person name="Legeai F."/>
            <person name="Hugueney P."/>
            <person name="Dasilva C."/>
            <person name="Horner D."/>
            <person name="Mica E."/>
            <person name="Jublot D."/>
            <person name="Poulain J."/>
            <person name="Bruyere C."/>
            <person name="Billault A."/>
            <person name="Segurens B."/>
            <person name="Gouyvenoux M."/>
            <person name="Ugarte E."/>
            <person name="Cattonaro F."/>
            <person name="Anthouard V."/>
            <person name="Vico V."/>
            <person name="Del Fabbro C."/>
            <person name="Alaux M."/>
            <person name="Di Gaspero G."/>
            <person name="Dumas V."/>
            <person name="Felice N."/>
            <person name="Paillard S."/>
            <person name="Juman I."/>
            <person name="Moroldo M."/>
            <person name="Scalabrin S."/>
            <person name="Canaguier A."/>
            <person name="Le Clainche I."/>
            <person name="Malacrida G."/>
            <person name="Durand E."/>
            <person name="Pesole G."/>
            <person name="Laucou V."/>
            <person name="Chatelet P."/>
            <person name="Merdinoglu D."/>
            <person name="Delledonne M."/>
            <person name="Pezzotti M."/>
            <person name="Lecharny A."/>
            <person name="Scarpelli C."/>
            <person name="Artiguenave F."/>
            <person name="Pe M.E."/>
            <person name="Valle G."/>
            <person name="Morgante M."/>
            <person name="Caboche M."/>
            <person name="Adam-Blondon A.-F."/>
            <person name="Weissenbach J."/>
            <person name="Quetier F."/>
            <person name="Wincker P."/>
        </authorList>
    </citation>
    <scope>NUCLEOTIDE SEQUENCE [LARGE SCALE GENOMIC DNA]</scope>
    <source>
        <strain evidence="3">cv. Pinot noir / PN40024</strain>
    </source>
</reference>
<name>F6HRG4_VITVI</name>